<dbReference type="AlphaFoldDB" id="A0A1I7UYN8"/>
<dbReference type="Proteomes" id="UP000095282">
    <property type="component" value="Unplaced"/>
</dbReference>
<protein>
    <submittedName>
        <fullName evidence="3">FTH domain-containing protein</fullName>
    </submittedName>
</protein>
<feature type="domain" description="DUF38" evidence="1">
    <location>
        <begin position="326"/>
        <end position="434"/>
    </location>
</feature>
<organism evidence="2 3">
    <name type="scientific">Caenorhabditis tropicalis</name>
    <dbReference type="NCBI Taxonomy" id="1561998"/>
    <lineage>
        <taxon>Eukaryota</taxon>
        <taxon>Metazoa</taxon>
        <taxon>Ecdysozoa</taxon>
        <taxon>Nematoda</taxon>
        <taxon>Chromadorea</taxon>
        <taxon>Rhabditida</taxon>
        <taxon>Rhabditina</taxon>
        <taxon>Rhabditomorpha</taxon>
        <taxon>Rhabditoidea</taxon>
        <taxon>Rhabditidae</taxon>
        <taxon>Peloderinae</taxon>
        <taxon>Caenorhabditis</taxon>
    </lineage>
</organism>
<evidence type="ECO:0000259" key="1">
    <source>
        <dbReference type="Pfam" id="PF01827"/>
    </source>
</evidence>
<evidence type="ECO:0000313" key="2">
    <source>
        <dbReference type="Proteomes" id="UP000095282"/>
    </source>
</evidence>
<dbReference type="WBParaSite" id="Csp11.Scaffold630.g20662.t1">
    <property type="protein sequence ID" value="Csp11.Scaffold630.g20662.t1"/>
    <property type="gene ID" value="Csp11.Scaffold630.g20662"/>
</dbReference>
<dbReference type="Pfam" id="PF01827">
    <property type="entry name" value="FTH"/>
    <property type="match status" value="1"/>
</dbReference>
<accession>A0A1I7UYN8</accession>
<proteinExistence type="predicted"/>
<reference evidence="3" key="1">
    <citation type="submission" date="2016-11" db="UniProtKB">
        <authorList>
            <consortium name="WormBaseParasite"/>
        </authorList>
    </citation>
    <scope>IDENTIFICATION</scope>
</reference>
<keyword evidence="2" id="KW-1185">Reference proteome</keyword>
<evidence type="ECO:0000313" key="3">
    <source>
        <dbReference type="WBParaSite" id="Csp11.Scaffold630.g20662.t1"/>
    </source>
</evidence>
<sequence>MNKTSSTLKKSILRGFVACLKHQGLSPSDAHYALLKFTRTEVFSLEQTRDLYEGNCFTRDVLYLSKDGEINEAVVAEFLACVAKVGFRKLGDSNLLDAFNQLFGDHYTAGTIQILLNKKPKRNILSKDFIRGFLICLNRQDVSIEDSYMKLRAATGIKMEMKEVQEICGEIARGDFYEMELDKDHKKIFTIMPNVMEKIAEFTDLDTRRQLAQTSYHFNRITSRPIHIQNLEVISEFDMIKIQIDSNPIRSYHKIRLLSNRTHRGCLSRVGGDVRFNLSADLDYEASNILNWISRNAQVIENMNVFLDTGLRRPTNQLPVVNVCTNVSYTLAEFVPGVLKKLVLHDYRNSPSLPTESDQWKGLEEFYCHSSFPDLESIWPKTLHLKSSYFIISESVNTEQVLRMRDDVLNNPGIQQCEVHVRMTMDQLDELNAVLGTRNTFETVWIWAKFQYPHNEKEKLSMCVVSNDVLHDGEEDHDVISDVLIHFKAPNCDDKTSNVLVHFAPIHEWGERLEQIYENRN</sequence>
<dbReference type="InterPro" id="IPR002900">
    <property type="entry name" value="DUF38/FTH_CAE_spp"/>
</dbReference>
<name>A0A1I7UYN8_9PELO</name>